<accession>A0A844GB71</accession>
<evidence type="ECO:0000313" key="1">
    <source>
        <dbReference type="EMBL" id="MTD32541.1"/>
    </source>
</evidence>
<sequence>MERVDSLIERVMKKHPGTSPAALLKYFEEVHQELAPLARALETMMDHANEAKNNAVAAERIAILERVNALIRTGNLTEPSHSERNGIVLAYNAITAMGDVSKGDLDGHLHQLQ</sequence>
<name>A0A844GB71_9NEIS</name>
<protein>
    <submittedName>
        <fullName evidence="1">Uncharacterized protein</fullName>
    </submittedName>
</protein>
<reference evidence="1 2" key="1">
    <citation type="submission" date="2019-11" db="EMBL/GenBank/DDBJ databases">
        <title>Draft genome sequence of Paludibacterium sp. dN18-1.</title>
        <authorList>
            <person name="Im W.-T."/>
        </authorList>
    </citation>
    <scope>NUCLEOTIDE SEQUENCE [LARGE SCALE GENOMIC DNA]</scope>
    <source>
        <strain evidence="2">dN 18-1</strain>
    </source>
</reference>
<dbReference type="AlphaFoldDB" id="A0A844GB71"/>
<evidence type="ECO:0000313" key="2">
    <source>
        <dbReference type="Proteomes" id="UP000446658"/>
    </source>
</evidence>
<comment type="caution">
    <text evidence="1">The sequence shown here is derived from an EMBL/GenBank/DDBJ whole genome shotgun (WGS) entry which is preliminary data.</text>
</comment>
<keyword evidence="2" id="KW-1185">Reference proteome</keyword>
<gene>
    <name evidence="1" type="ORF">GKE73_02170</name>
</gene>
<dbReference type="Proteomes" id="UP000446658">
    <property type="component" value="Unassembled WGS sequence"/>
</dbReference>
<organism evidence="1 2">
    <name type="scientific">Paludibacterium denitrificans</name>
    <dbReference type="NCBI Taxonomy" id="2675226"/>
    <lineage>
        <taxon>Bacteria</taxon>
        <taxon>Pseudomonadati</taxon>
        <taxon>Pseudomonadota</taxon>
        <taxon>Betaproteobacteria</taxon>
        <taxon>Neisseriales</taxon>
        <taxon>Chromobacteriaceae</taxon>
        <taxon>Paludibacterium</taxon>
    </lineage>
</organism>
<dbReference type="EMBL" id="WLYX01000001">
    <property type="protein sequence ID" value="MTD32541.1"/>
    <property type="molecule type" value="Genomic_DNA"/>
</dbReference>
<proteinExistence type="predicted"/>